<reference evidence="1 2" key="1">
    <citation type="submission" date="2008-08" db="EMBL/GenBank/DDBJ databases">
        <title>Draft genome sequence of Bacteroides plebeius (DSM 17135).</title>
        <authorList>
            <person name="Sudarsanam P."/>
            <person name="Ley R."/>
            <person name="Guruge J."/>
            <person name="Turnbaugh P.J."/>
            <person name="Mahowald M."/>
            <person name="Liep D."/>
            <person name="Gordon J."/>
        </authorList>
    </citation>
    <scope>NUCLEOTIDE SEQUENCE [LARGE SCALE GENOMIC DNA]</scope>
    <source>
        <strain evidence="2">DSM 17135 / JCM 12973 / M2</strain>
    </source>
</reference>
<evidence type="ECO:0000313" key="2">
    <source>
        <dbReference type="Proteomes" id="UP000003452"/>
    </source>
</evidence>
<proteinExistence type="predicted"/>
<gene>
    <name evidence="1" type="ORF">BACPLE_00717</name>
</gene>
<reference evidence="1 2" key="2">
    <citation type="submission" date="2008-08" db="EMBL/GenBank/DDBJ databases">
        <authorList>
            <person name="Fulton L."/>
            <person name="Clifton S."/>
            <person name="Fulton B."/>
            <person name="Xu J."/>
            <person name="Minx P."/>
            <person name="Pepin K.H."/>
            <person name="Johnson M."/>
            <person name="Thiruvilangam P."/>
            <person name="Bhonagiri V."/>
            <person name="Nash W.E."/>
            <person name="Mardis E.R."/>
            <person name="Wilson R.K."/>
        </authorList>
    </citation>
    <scope>NUCLEOTIDE SEQUENCE [LARGE SCALE GENOMIC DNA]</scope>
    <source>
        <strain evidence="2">DSM 17135 / JCM 12973 / M2</strain>
    </source>
</reference>
<sequence>MIDLAEKDYNIQVRKTPLQVILVLSQGGRRCRVRPLCRLLGISAQGYYKHDYASNDD</sequence>
<comment type="caution">
    <text evidence="1">The sequence shown here is derived from an EMBL/GenBank/DDBJ whole genome shotgun (WGS) entry which is preliminary data.</text>
</comment>
<organism evidence="1 2">
    <name type="scientific">Phocaeicola plebeius (strain DSM 17135 / JCM 12973 / CCUG 54634 / M2)</name>
    <name type="common">Bacteroides plebeius</name>
    <dbReference type="NCBI Taxonomy" id="484018"/>
    <lineage>
        <taxon>Bacteria</taxon>
        <taxon>Pseudomonadati</taxon>
        <taxon>Bacteroidota</taxon>
        <taxon>Bacteroidia</taxon>
        <taxon>Bacteroidales</taxon>
        <taxon>Bacteroidaceae</taxon>
        <taxon>Phocaeicola</taxon>
    </lineage>
</organism>
<name>B5CVI4_PHOPM</name>
<dbReference type="Proteomes" id="UP000003452">
    <property type="component" value="Unassembled WGS sequence"/>
</dbReference>
<dbReference type="AlphaFoldDB" id="B5CVI4"/>
<dbReference type="HOGENOM" id="CLU_2987136_0_0_10"/>
<evidence type="ECO:0000313" key="1">
    <source>
        <dbReference type="EMBL" id="EDY96281.1"/>
    </source>
</evidence>
<dbReference type="EMBL" id="ABQC02000012">
    <property type="protein sequence ID" value="EDY96281.1"/>
    <property type="molecule type" value="Genomic_DNA"/>
</dbReference>
<protein>
    <submittedName>
        <fullName evidence="1">Uncharacterized protein</fullName>
    </submittedName>
</protein>
<accession>B5CVI4</accession>